<feature type="region of interest" description="Disordered" evidence="1">
    <location>
        <begin position="13"/>
        <end position="72"/>
    </location>
</feature>
<dbReference type="FunCoup" id="F2TZ19">
    <property type="interactions" value="8"/>
</dbReference>
<reference evidence="2" key="1">
    <citation type="submission" date="2009-08" db="EMBL/GenBank/DDBJ databases">
        <title>Annotation of Salpingoeca rosetta.</title>
        <authorList>
            <consortium name="The Broad Institute Genome Sequencing Platform"/>
            <person name="Russ C."/>
            <person name="Cuomo C."/>
            <person name="Burger G."/>
            <person name="Gray M.W."/>
            <person name="Holland P.W.H."/>
            <person name="King N."/>
            <person name="Lang F.B.F."/>
            <person name="Roger A.J."/>
            <person name="Ruiz-Trillo I."/>
            <person name="Young S.K."/>
            <person name="Zeng Q."/>
            <person name="Gargeya S."/>
            <person name="Alvarado L."/>
            <person name="Berlin A."/>
            <person name="Chapman S.B."/>
            <person name="Chen Z."/>
            <person name="Freedman E."/>
            <person name="Gellesch M."/>
            <person name="Goldberg J."/>
            <person name="Griggs A."/>
            <person name="Gujja S."/>
            <person name="Heilman E."/>
            <person name="Heiman D."/>
            <person name="Howarth C."/>
            <person name="Mehta T."/>
            <person name="Neiman D."/>
            <person name="Pearson M."/>
            <person name="Roberts A."/>
            <person name="Saif S."/>
            <person name="Shea T."/>
            <person name="Shenoy N."/>
            <person name="Sisk P."/>
            <person name="Stolte C."/>
            <person name="Sykes S."/>
            <person name="White J."/>
            <person name="Yandava C."/>
            <person name="Haas B."/>
            <person name="Nusbaum C."/>
            <person name="Birren B."/>
        </authorList>
    </citation>
    <scope>NUCLEOTIDE SEQUENCE [LARGE SCALE GENOMIC DNA]</scope>
    <source>
        <strain evidence="2">ATCC 50818</strain>
    </source>
</reference>
<organism evidence="3">
    <name type="scientific">Salpingoeca rosetta (strain ATCC 50818 / BSB-021)</name>
    <dbReference type="NCBI Taxonomy" id="946362"/>
    <lineage>
        <taxon>Eukaryota</taxon>
        <taxon>Choanoflagellata</taxon>
        <taxon>Craspedida</taxon>
        <taxon>Salpingoecidae</taxon>
        <taxon>Salpingoeca</taxon>
    </lineage>
</organism>
<feature type="compositionally biased region" description="Polar residues" evidence="1">
    <location>
        <begin position="51"/>
        <end position="60"/>
    </location>
</feature>
<dbReference type="InterPro" id="IPR011989">
    <property type="entry name" value="ARM-like"/>
</dbReference>
<dbReference type="InParanoid" id="F2TZ19"/>
<dbReference type="GeneID" id="16078393"/>
<dbReference type="KEGG" id="sre:PTSG_01819"/>
<proteinExistence type="predicted"/>
<dbReference type="Pfam" id="PF17741">
    <property type="entry name" value="DUF5578"/>
    <property type="match status" value="1"/>
</dbReference>
<dbReference type="Gene3D" id="1.25.10.10">
    <property type="entry name" value="Leucine-rich Repeat Variant"/>
    <property type="match status" value="1"/>
</dbReference>
<evidence type="ECO:0000256" key="1">
    <source>
        <dbReference type="SAM" id="MobiDB-lite"/>
    </source>
</evidence>
<dbReference type="EMBL" id="GL832957">
    <property type="protein sequence ID" value="EGD78843.1"/>
    <property type="molecule type" value="Genomic_DNA"/>
</dbReference>
<gene>
    <name evidence="2" type="ORF">PTSG_01819</name>
</gene>
<feature type="region of interest" description="Disordered" evidence="1">
    <location>
        <begin position="339"/>
        <end position="374"/>
    </location>
</feature>
<feature type="compositionally biased region" description="Low complexity" evidence="1">
    <location>
        <begin position="355"/>
        <end position="369"/>
    </location>
</feature>
<sequence>MSGHFSPRLLERLSVDSTGSTSSSGPAQRWRSRSFSLSSCRSPASIRSARSESQLLTSRSPKGGSGPSLFQKPARDGFLLQQRLRAWDMANGAKRARILATFNERCQGYSATQLEHEFFGSASLFFARVTSWFRLTYSHPKSCARSQLRALAAFLTATGGHKYVLEFIEVGGHLVLLDMLQSPTQAHAHAQVLRLLRCIVGSGPHFQNVIKKSPSIGVVINTMYRTISPSALEEGKRLLVEMGSVDQDMMDTILRHLTTDLVDDGPELRPCFVFAIRCLLDRPNAPLIEQFDPYLVILSSTNLEVQSEGQELILVLLKKHPSMLPRLVTSLVEMIAARQTTTPSARATPEHRRGSSGTSSRSTRVSNSTPVGAASTDTSYTMHVLDYTAAGATKLLSTLLNKYPEIKGDVIRAKTHLIVARNLACMTLQLVRTESGNLLRQLFVDSGIQTELTRLIGGDLISTILFEPDLIRRGFSKRVRQRLNAIPTE</sequence>
<evidence type="ECO:0000313" key="3">
    <source>
        <dbReference type="Proteomes" id="UP000007799"/>
    </source>
</evidence>
<dbReference type="AlphaFoldDB" id="F2TZ19"/>
<evidence type="ECO:0000313" key="2">
    <source>
        <dbReference type="EMBL" id="EGD78843.1"/>
    </source>
</evidence>
<dbReference type="PANTHER" id="PTHR34258">
    <property type="entry name" value="ARMADILLO-LIKE HELICAL DOMAIN CONTAINING PROTEIN 1"/>
    <property type="match status" value="1"/>
</dbReference>
<dbReference type="SUPFAM" id="SSF48371">
    <property type="entry name" value="ARM repeat"/>
    <property type="match status" value="1"/>
</dbReference>
<accession>F2TZ19</accession>
<dbReference type="Proteomes" id="UP000007799">
    <property type="component" value="Unassembled WGS sequence"/>
</dbReference>
<dbReference type="OrthoDB" id="278163at2759"/>
<dbReference type="PANTHER" id="PTHR34258:SF1">
    <property type="entry name" value="ARMADILLO-LIKE HELICAL DOMAIN CONTAINING PROTEIN 1"/>
    <property type="match status" value="1"/>
</dbReference>
<name>F2TZ19_SALR5</name>
<feature type="compositionally biased region" description="Low complexity" evidence="1">
    <location>
        <begin position="33"/>
        <end position="45"/>
    </location>
</feature>
<keyword evidence="3" id="KW-1185">Reference proteome</keyword>
<dbReference type="RefSeq" id="XP_004997799.1">
    <property type="nucleotide sequence ID" value="XM_004997742.1"/>
</dbReference>
<dbReference type="InterPro" id="IPR016024">
    <property type="entry name" value="ARM-type_fold"/>
</dbReference>
<protein>
    <submittedName>
        <fullName evidence="2">Uncharacterized protein</fullName>
    </submittedName>
</protein>
<dbReference type="InterPro" id="IPR041090">
    <property type="entry name" value="DUF5578"/>
</dbReference>
<dbReference type="eggNOG" id="ENOG502QQAX">
    <property type="taxonomic scope" value="Eukaryota"/>
</dbReference>